<evidence type="ECO:0000313" key="2">
    <source>
        <dbReference type="Proteomes" id="UP000315388"/>
    </source>
</evidence>
<proteinExistence type="predicted"/>
<dbReference type="InterPro" id="IPR006450">
    <property type="entry name" value="Phage_HK97_gp6-like"/>
</dbReference>
<dbReference type="InterPro" id="IPR021146">
    <property type="entry name" value="Phage_gp6-like_head-tail"/>
</dbReference>
<dbReference type="Gene3D" id="1.10.3230.30">
    <property type="entry name" value="Phage gp6-like head-tail connector protein"/>
    <property type="match status" value="1"/>
</dbReference>
<keyword evidence="2" id="KW-1185">Reference proteome</keyword>
<dbReference type="AlphaFoldDB" id="A0A502BQA8"/>
<accession>A0A502BQA8</accession>
<dbReference type="Proteomes" id="UP000315388">
    <property type="component" value="Unassembled WGS sequence"/>
</dbReference>
<dbReference type="Pfam" id="PF05135">
    <property type="entry name" value="Phage_connect_1"/>
    <property type="match status" value="1"/>
</dbReference>
<dbReference type="NCBIfam" id="TIGR01560">
    <property type="entry name" value="put_DNA_pack"/>
    <property type="match status" value="1"/>
</dbReference>
<dbReference type="RefSeq" id="WP_140903944.1">
    <property type="nucleotide sequence ID" value="NZ_JBHTMD010000020.1"/>
</dbReference>
<name>A0A502BQA8_9HYPH</name>
<dbReference type="EMBL" id="VEWJ01000002">
    <property type="protein sequence ID" value="TPF76732.1"/>
    <property type="molecule type" value="Genomic_DNA"/>
</dbReference>
<gene>
    <name evidence="1" type="ORF">FHY56_04370</name>
</gene>
<sequence>MADLVSLIEVKNGLRVDTDDDDAHLNLLISAASLRVKAYLDVRADEVIDENGETTDGRVKTAVIMLVGYYYRNPDQDPDGDFDVGMLPKPVSSMLYQLRDPVAR</sequence>
<reference evidence="1 2" key="1">
    <citation type="journal article" date="2003" name="Int. J. Syst. Evol. Microbiol.">
        <title>Towards a standardized format for the description of a novel species (of an established genus): Ochrobactrum gallinifaecis sp. nov.</title>
        <authorList>
            <person name="Kampfer P."/>
            <person name="Buczolits S."/>
            <person name="Albrecht A."/>
            <person name="Busse H.J."/>
            <person name="Stackebrandt E."/>
        </authorList>
    </citation>
    <scope>NUCLEOTIDE SEQUENCE [LARGE SCALE GENOMIC DNA]</scope>
    <source>
        <strain evidence="1 2">ISO 196</strain>
    </source>
</reference>
<comment type="caution">
    <text evidence="1">The sequence shown here is derived from an EMBL/GenBank/DDBJ whole genome shotgun (WGS) entry which is preliminary data.</text>
</comment>
<dbReference type="CDD" id="cd08054">
    <property type="entry name" value="gp6"/>
    <property type="match status" value="1"/>
</dbReference>
<dbReference type="OrthoDB" id="8452319at2"/>
<protein>
    <submittedName>
        <fullName evidence="1">Phage gp6-like head-tail connector protein</fullName>
    </submittedName>
</protein>
<evidence type="ECO:0000313" key="1">
    <source>
        <dbReference type="EMBL" id="TPF76732.1"/>
    </source>
</evidence>
<organism evidence="1 2">
    <name type="scientific">Brucella gallinifaecis</name>
    <dbReference type="NCBI Taxonomy" id="215590"/>
    <lineage>
        <taxon>Bacteria</taxon>
        <taxon>Pseudomonadati</taxon>
        <taxon>Pseudomonadota</taxon>
        <taxon>Alphaproteobacteria</taxon>
        <taxon>Hyphomicrobiales</taxon>
        <taxon>Brucellaceae</taxon>
        <taxon>Brucella/Ochrobactrum group</taxon>
        <taxon>Brucella</taxon>
    </lineage>
</organism>